<evidence type="ECO:0000313" key="3">
    <source>
        <dbReference type="Proteomes" id="UP000031512"/>
    </source>
</evidence>
<gene>
    <name evidence="2" type="ORF">BEWA_022420</name>
</gene>
<evidence type="ECO:0000256" key="1">
    <source>
        <dbReference type="SAM" id="Coils"/>
    </source>
</evidence>
<organism evidence="2 3">
    <name type="scientific">Theileria equi strain WA</name>
    <dbReference type="NCBI Taxonomy" id="1537102"/>
    <lineage>
        <taxon>Eukaryota</taxon>
        <taxon>Sar</taxon>
        <taxon>Alveolata</taxon>
        <taxon>Apicomplexa</taxon>
        <taxon>Aconoidasida</taxon>
        <taxon>Piroplasmida</taxon>
        <taxon>Theileriidae</taxon>
        <taxon>Theileria</taxon>
    </lineage>
</organism>
<keyword evidence="3" id="KW-1185">Reference proteome</keyword>
<dbReference type="Proteomes" id="UP000031512">
    <property type="component" value="Chromosome 1"/>
</dbReference>
<dbReference type="RefSeq" id="XP_004829060.1">
    <property type="nucleotide sequence ID" value="XM_004829003.1"/>
</dbReference>
<evidence type="ECO:0000313" key="2">
    <source>
        <dbReference type="EMBL" id="AFZ79394.1"/>
    </source>
</evidence>
<accession>L0AWZ3</accession>
<dbReference type="AlphaFoldDB" id="L0AWZ3"/>
<dbReference type="EMBL" id="CP001669">
    <property type="protein sequence ID" value="AFZ79394.1"/>
    <property type="molecule type" value="Genomic_DNA"/>
</dbReference>
<dbReference type="OrthoDB" id="360985at2759"/>
<keyword evidence="1" id="KW-0175">Coiled coil</keyword>
<protein>
    <submittedName>
        <fullName evidence="2">Uncharacterized protein</fullName>
    </submittedName>
</protein>
<name>L0AWZ3_THEEQ</name>
<dbReference type="VEuPathDB" id="PiroplasmaDB:BEWA_022420"/>
<dbReference type="GeneID" id="15806022"/>
<feature type="coiled-coil region" evidence="1">
    <location>
        <begin position="151"/>
        <end position="213"/>
    </location>
</feature>
<proteinExistence type="predicted"/>
<dbReference type="eggNOG" id="ENOG502SR9K">
    <property type="taxonomic scope" value="Eukaryota"/>
</dbReference>
<sequence>MESLEDVEVDESNTLLYKVMINRKIVEKVQMNMSAHEKSNGAQSHNEEVELLKRYNKELETKYNDTFAALDQVRKNALEASESNLSREFRIAFLEKALHGCEKNLLESEDRLKQAKKMVDDVKLASKKEVSILEVQMKRLFEIVKERDSTIASLTTNLSKSNAELDEMKSKRDELILQLKRMCDNLNNIIKERNQKEKMIAKLEADLNKRDLERQELYLNEMNRNRRMYIDIKVKENLMSQIISDKNKYISELSSEIDILKGKLDGINKAFYELSLPKYDAMRRQNRTSCVSQNKVTFSTSQRV</sequence>
<reference evidence="2 3" key="1">
    <citation type="journal article" date="2012" name="BMC Genomics">
        <title>Comparative genomic analysis and phylogenetic position of Theileria equi.</title>
        <authorList>
            <person name="Kappmeyer L.S."/>
            <person name="Thiagarajan M."/>
            <person name="Herndon D.R."/>
            <person name="Ramsay J.D."/>
            <person name="Caler E."/>
            <person name="Djikeng A."/>
            <person name="Gillespie J.J."/>
            <person name="Lau A.O."/>
            <person name="Roalson E.H."/>
            <person name="Silva J.C."/>
            <person name="Silva M.G."/>
            <person name="Suarez C.E."/>
            <person name="Ueti M.W."/>
            <person name="Nene V.M."/>
            <person name="Mealey R.H."/>
            <person name="Knowles D.P."/>
            <person name="Brayton K.A."/>
        </authorList>
    </citation>
    <scope>NUCLEOTIDE SEQUENCE [LARGE SCALE GENOMIC DNA]</scope>
    <source>
        <strain evidence="2 3">WA</strain>
    </source>
</reference>
<dbReference type="KEGG" id="beq:BEWA_022420"/>
<feature type="coiled-coil region" evidence="1">
    <location>
        <begin position="42"/>
        <end position="125"/>
    </location>
</feature>